<protein>
    <submittedName>
        <fullName evidence="3">Stage III sporulation protein AE</fullName>
    </submittedName>
</protein>
<dbReference type="AlphaFoldDB" id="A0A8J3ACL7"/>
<keyword evidence="4" id="KW-1185">Reference proteome</keyword>
<gene>
    <name evidence="3" type="ORF">GCM10007380_07210</name>
</gene>
<proteinExistence type="predicted"/>
<dbReference type="NCBIfam" id="TIGR02829">
    <property type="entry name" value="spore_III_AE"/>
    <property type="match status" value="1"/>
</dbReference>
<feature type="transmembrane region" description="Helical" evidence="1">
    <location>
        <begin position="234"/>
        <end position="254"/>
    </location>
</feature>
<feature type="signal peptide" evidence="2">
    <location>
        <begin position="1"/>
        <end position="24"/>
    </location>
</feature>
<keyword evidence="1" id="KW-0812">Transmembrane</keyword>
<name>A0A8J3ACL7_9BACI</name>
<accession>A0A8J3ACL7</accession>
<evidence type="ECO:0000256" key="2">
    <source>
        <dbReference type="SAM" id="SignalP"/>
    </source>
</evidence>
<feature type="transmembrane region" description="Helical" evidence="1">
    <location>
        <begin position="100"/>
        <end position="117"/>
    </location>
</feature>
<dbReference type="InterPro" id="IPR014194">
    <property type="entry name" value="Spore_III_AE"/>
</dbReference>
<organism evidence="3 4">
    <name type="scientific">Gottfriedia solisilvae</name>
    <dbReference type="NCBI Taxonomy" id="1516104"/>
    <lineage>
        <taxon>Bacteria</taxon>
        <taxon>Bacillati</taxon>
        <taxon>Bacillota</taxon>
        <taxon>Bacilli</taxon>
        <taxon>Bacillales</taxon>
        <taxon>Bacillaceae</taxon>
        <taxon>Gottfriedia</taxon>
    </lineage>
</organism>
<comment type="caution">
    <text evidence="3">The sequence shown here is derived from an EMBL/GenBank/DDBJ whole genome shotgun (WGS) entry which is preliminary data.</text>
</comment>
<keyword evidence="2" id="KW-0732">Signal</keyword>
<dbReference type="RefSeq" id="WP_087998976.1">
    <property type="nucleotide sequence ID" value="NZ_BMHB01000001.1"/>
</dbReference>
<keyword evidence="1" id="KW-1133">Transmembrane helix</keyword>
<reference evidence="4" key="1">
    <citation type="journal article" date="2019" name="Int. J. Syst. Evol. Microbiol.">
        <title>The Global Catalogue of Microorganisms (GCM) 10K type strain sequencing project: providing services to taxonomists for standard genome sequencing and annotation.</title>
        <authorList>
            <consortium name="The Broad Institute Genomics Platform"/>
            <consortium name="The Broad Institute Genome Sequencing Center for Infectious Disease"/>
            <person name="Wu L."/>
            <person name="Ma J."/>
        </authorList>
    </citation>
    <scope>NUCLEOTIDE SEQUENCE [LARGE SCALE GENOMIC DNA]</scope>
    <source>
        <strain evidence="4">CGMCC 1.14993</strain>
    </source>
</reference>
<evidence type="ECO:0000256" key="1">
    <source>
        <dbReference type="SAM" id="Phobius"/>
    </source>
</evidence>
<feature type="chain" id="PRO_5035150388" evidence="2">
    <location>
        <begin position="25"/>
        <end position="389"/>
    </location>
</feature>
<feature type="transmembrane region" description="Helical" evidence="1">
    <location>
        <begin position="201"/>
        <end position="222"/>
    </location>
</feature>
<dbReference type="OrthoDB" id="2373222at2"/>
<evidence type="ECO:0000313" key="3">
    <source>
        <dbReference type="EMBL" id="GGI11314.1"/>
    </source>
</evidence>
<dbReference type="Pfam" id="PF09546">
    <property type="entry name" value="Spore_III_AE"/>
    <property type="match status" value="1"/>
</dbReference>
<feature type="transmembrane region" description="Helical" evidence="1">
    <location>
        <begin position="170"/>
        <end position="194"/>
    </location>
</feature>
<dbReference type="EMBL" id="BMHB01000001">
    <property type="protein sequence ID" value="GGI11314.1"/>
    <property type="molecule type" value="Genomic_DNA"/>
</dbReference>
<dbReference type="Proteomes" id="UP000626244">
    <property type="component" value="Unassembled WGS sequence"/>
</dbReference>
<sequence>MKYKIQFFLLFLFLLFFIPKNVQAAPPPAEIVNEQIKKLGIDEVQQYWDEVVTKYGGFLPESQKGDFIEFIKGEKKFSIQEWCIAFGKYLFFELLSNGKILGILIMLVIFSSLLQSLQNAFEKSSISKIADSVVFLVLVVFALNSFYIATQATQEAITMMINFLRALIPILLALIATSGGVISVGFFHPILIFLMHTSGLLVTYFVLPLILVSTILSIVSIINDELQVTKLAALIRNIAVGVLGIFLTIFLGVLSVQGMTTAVTDGVAIKTAKFVTSNFIPVVGKVFADVTDTVISASLLLKNTVGIVGLVTMLAIIVFPALKILVLALIYKFSAAILQPVGSKAIISTIDVIGKSVIYLFVCLAIVSLMFFLSMTLIIAAGNIVVMFR</sequence>
<feature type="transmembrane region" description="Helical" evidence="1">
    <location>
        <begin position="305"/>
        <end position="331"/>
    </location>
</feature>
<feature type="transmembrane region" description="Helical" evidence="1">
    <location>
        <begin position="129"/>
        <end position="150"/>
    </location>
</feature>
<evidence type="ECO:0000313" key="4">
    <source>
        <dbReference type="Proteomes" id="UP000626244"/>
    </source>
</evidence>
<feature type="transmembrane region" description="Helical" evidence="1">
    <location>
        <begin position="358"/>
        <end position="386"/>
    </location>
</feature>
<keyword evidence="1" id="KW-0472">Membrane</keyword>